<reference evidence="1" key="1">
    <citation type="journal article" date="2013" name="Genome Biol.">
        <title>Reference genomes and transcriptomes of Nicotiana sylvestris and Nicotiana tomentosiformis.</title>
        <authorList>
            <person name="Sierro N."/>
            <person name="Battey J.N."/>
            <person name="Ouadi S."/>
            <person name="Bovet L."/>
            <person name="Goepfert S."/>
            <person name="Bakaher N."/>
            <person name="Peitsch M.C."/>
            <person name="Ivanov N.V."/>
        </authorList>
    </citation>
    <scope>NUCLEOTIDE SEQUENCE [LARGE SCALE GENOMIC DNA]</scope>
</reference>
<organism evidence="1 2">
    <name type="scientific">Nicotiana sylvestris</name>
    <name type="common">Wood tobacco</name>
    <name type="synonym">South American tobacco</name>
    <dbReference type="NCBI Taxonomy" id="4096"/>
    <lineage>
        <taxon>Eukaryota</taxon>
        <taxon>Viridiplantae</taxon>
        <taxon>Streptophyta</taxon>
        <taxon>Embryophyta</taxon>
        <taxon>Tracheophyta</taxon>
        <taxon>Spermatophyta</taxon>
        <taxon>Magnoliopsida</taxon>
        <taxon>eudicotyledons</taxon>
        <taxon>Gunneridae</taxon>
        <taxon>Pentapetalae</taxon>
        <taxon>asterids</taxon>
        <taxon>lamiids</taxon>
        <taxon>Solanales</taxon>
        <taxon>Solanaceae</taxon>
        <taxon>Nicotianoideae</taxon>
        <taxon>Nicotianeae</taxon>
        <taxon>Nicotiana</taxon>
    </lineage>
</organism>
<name>A0A1U7VLJ6_NICSY</name>
<dbReference type="eggNOG" id="KOG0017">
    <property type="taxonomic scope" value="Eukaryota"/>
</dbReference>
<dbReference type="AlphaFoldDB" id="A0A1U7VLJ6"/>
<evidence type="ECO:0000313" key="1">
    <source>
        <dbReference type="Proteomes" id="UP000189701"/>
    </source>
</evidence>
<proteinExistence type="predicted"/>
<reference evidence="2" key="2">
    <citation type="submission" date="2025-08" db="UniProtKB">
        <authorList>
            <consortium name="RefSeq"/>
        </authorList>
    </citation>
    <scope>IDENTIFICATION</scope>
    <source>
        <tissue evidence="2">Leaf</tissue>
    </source>
</reference>
<dbReference type="Proteomes" id="UP000189701">
    <property type="component" value="Unplaced"/>
</dbReference>
<dbReference type="PANTHER" id="PTHR33240:SF8">
    <property type="entry name" value="OS03G0439900 PROTEIN"/>
    <property type="match status" value="1"/>
</dbReference>
<dbReference type="RefSeq" id="XP_009767228.1">
    <property type="nucleotide sequence ID" value="XM_009768926.1"/>
</dbReference>
<sequence length="184" mass="20503">MGLSTSAQGGGKIAKNEHLREFLSYQAKSNYGRNKDNTKPSKLGEDPPYFKIKRILVDLGSLVNIIQWRVLEQAKPTKSIILATELIVGFSLVSVMTRREILLPTNAEEVMKPTLFEVVDGDMSYNIILGRPWVHDMKVLPSICHQLLKFPTPKGIKQIRGDQSAAREMKAISVSSSKGKEHAT</sequence>
<dbReference type="PANTHER" id="PTHR33240">
    <property type="entry name" value="OS08G0508500 PROTEIN"/>
    <property type="match status" value="1"/>
</dbReference>
<protein>
    <submittedName>
        <fullName evidence="2">Uncharacterized protein LOC104218435</fullName>
    </submittedName>
</protein>
<evidence type="ECO:0000313" key="2">
    <source>
        <dbReference type="RefSeq" id="XP_009767228.1"/>
    </source>
</evidence>
<keyword evidence="1" id="KW-1185">Reference proteome</keyword>
<gene>
    <name evidence="2" type="primary">LOC104218435</name>
</gene>
<accession>A0A1U7VLJ6</accession>